<organism evidence="2 3">
    <name type="scientific">Symbiodinium microadriaticum</name>
    <name type="common">Dinoflagellate</name>
    <name type="synonym">Zooxanthella microadriatica</name>
    <dbReference type="NCBI Taxonomy" id="2951"/>
    <lineage>
        <taxon>Eukaryota</taxon>
        <taxon>Sar</taxon>
        <taxon>Alveolata</taxon>
        <taxon>Dinophyceae</taxon>
        <taxon>Suessiales</taxon>
        <taxon>Symbiodiniaceae</taxon>
        <taxon>Symbiodinium</taxon>
    </lineage>
</organism>
<dbReference type="OrthoDB" id="414788at2759"/>
<feature type="region of interest" description="Disordered" evidence="1">
    <location>
        <begin position="269"/>
        <end position="312"/>
    </location>
</feature>
<dbReference type="AlphaFoldDB" id="A0A1Q9ERF6"/>
<feature type="region of interest" description="Disordered" evidence="1">
    <location>
        <begin position="376"/>
        <end position="412"/>
    </location>
</feature>
<protein>
    <submittedName>
        <fullName evidence="2">Uncharacterized protein</fullName>
    </submittedName>
</protein>
<proteinExistence type="predicted"/>
<evidence type="ECO:0000313" key="2">
    <source>
        <dbReference type="EMBL" id="OLQ10000.1"/>
    </source>
</evidence>
<evidence type="ECO:0000256" key="1">
    <source>
        <dbReference type="SAM" id="MobiDB-lite"/>
    </source>
</evidence>
<keyword evidence="3" id="KW-1185">Reference proteome</keyword>
<evidence type="ECO:0000313" key="3">
    <source>
        <dbReference type="Proteomes" id="UP000186817"/>
    </source>
</evidence>
<reference evidence="2 3" key="1">
    <citation type="submission" date="2016-02" db="EMBL/GenBank/DDBJ databases">
        <title>Genome analysis of coral dinoflagellate symbionts highlights evolutionary adaptations to a symbiotic lifestyle.</title>
        <authorList>
            <person name="Aranda M."/>
            <person name="Li Y."/>
            <person name="Liew Y.J."/>
            <person name="Baumgarten S."/>
            <person name="Simakov O."/>
            <person name="Wilson M."/>
            <person name="Piel J."/>
            <person name="Ashoor H."/>
            <person name="Bougouffa S."/>
            <person name="Bajic V.B."/>
            <person name="Ryu T."/>
            <person name="Ravasi T."/>
            <person name="Bayer T."/>
            <person name="Micklem G."/>
            <person name="Kim H."/>
            <person name="Bhak J."/>
            <person name="Lajeunesse T.C."/>
            <person name="Voolstra C.R."/>
        </authorList>
    </citation>
    <scope>NUCLEOTIDE SEQUENCE [LARGE SCALE GENOMIC DNA]</scope>
    <source>
        <strain evidence="2 3">CCMP2467</strain>
    </source>
</reference>
<sequence>MYEQIQPADVLSNLKAVIEHAQQEGYRGVVLMRSRKLHGGLCRSEHVVVDGADVWPLEDLFAVIRLSLHENLLNVRWGDRVMRQATGSRIGGLLSRLHAMLTLGPPEDQCSARLQIPGQNHLAAVRYVDDLLLVSTWCLECLEPVVKRIYPPTITFDTEQKSYTKVQWLDVCLVAADNRVVIDIPYTEESWLLGHAPYPDRQRWPPYVHESAFDSVDFRQRVKAIVARWSQIGLSSEQLMYAVVHLMATLARLDYPQSLVSKGRRSRSRERWGQFSHGQHNWHGGKGQWRNEQYPQYNGKGKGYGKTSYSNPTTRAASLLQELHDISKQQQQQQEAQATSLLQRFAGAFGQPSPASMPQGETPSWLKTLLDGLASKFSGAPTEAPSSRSTPVPTGAPVVDEAKTHDDSKQHAEDMAKLRLELESLRRAEKERLMVEIDKMRGSADEAKATLPTCTSPPAREGKQASILDWLDVDVEEWDLDAVVLTTAQQKAWIAKVNSAKGYTHSACSVSNWLAAEKLRISDEDLNTALVEAGMRKASVLTRDLYILRLLVKVMQAQQKPE</sequence>
<dbReference type="Proteomes" id="UP000186817">
    <property type="component" value="Unassembled WGS sequence"/>
</dbReference>
<accession>A0A1Q9ERF6</accession>
<comment type="caution">
    <text evidence="2">The sequence shown here is derived from an EMBL/GenBank/DDBJ whole genome shotgun (WGS) entry which is preliminary data.</text>
</comment>
<gene>
    <name evidence="2" type="ORF">AK812_SmicGene6329</name>
</gene>
<dbReference type="EMBL" id="LSRX01000086">
    <property type="protein sequence ID" value="OLQ10000.1"/>
    <property type="molecule type" value="Genomic_DNA"/>
</dbReference>
<name>A0A1Q9ERF6_SYMMI</name>
<feature type="compositionally biased region" description="Basic and acidic residues" evidence="1">
    <location>
        <begin position="400"/>
        <end position="412"/>
    </location>
</feature>